<evidence type="ECO:0000256" key="4">
    <source>
        <dbReference type="ARBA" id="ARBA00022785"/>
    </source>
</evidence>
<dbReference type="EMBL" id="QGDO01000007">
    <property type="protein sequence ID" value="PWJ38501.1"/>
    <property type="molecule type" value="Genomic_DNA"/>
</dbReference>
<dbReference type="GO" id="GO:0005737">
    <property type="term" value="C:cytoplasm"/>
    <property type="evidence" value="ECO:0007669"/>
    <property type="project" value="UniProtKB-SubCell"/>
</dbReference>
<name>A0A315Z7C0_SEDFL</name>
<dbReference type="EC" id="2.4.99.17" evidence="5"/>
<dbReference type="Pfam" id="PF02547">
    <property type="entry name" value="Queuosine_synth"/>
    <property type="match status" value="1"/>
</dbReference>
<gene>
    <name evidence="5" type="primary">queA</name>
    <name evidence="6" type="ORF">BC781_10791</name>
</gene>
<comment type="subcellular location">
    <subcellularLocation>
        <location evidence="5">Cytoplasm</location>
    </subcellularLocation>
</comment>
<comment type="similarity">
    <text evidence="5">Belongs to the QueA family.</text>
</comment>
<dbReference type="GO" id="GO:0008616">
    <property type="term" value="P:tRNA queuosine(34) biosynthetic process"/>
    <property type="evidence" value="ECO:0007669"/>
    <property type="project" value="UniProtKB-UniRule"/>
</dbReference>
<keyword evidence="2 5" id="KW-0808">Transferase</keyword>
<protein>
    <recommendedName>
        <fullName evidence="5">S-adenosylmethionine:tRNA ribosyltransferase-isomerase</fullName>
        <ecNumber evidence="5">2.4.99.17</ecNumber>
    </recommendedName>
    <alternativeName>
        <fullName evidence="5">Queuosine biosynthesis protein QueA</fullName>
    </alternativeName>
</protein>
<dbReference type="AlphaFoldDB" id="A0A315Z7C0"/>
<dbReference type="Proteomes" id="UP000245535">
    <property type="component" value="Unassembled WGS sequence"/>
</dbReference>
<dbReference type="InterPro" id="IPR042118">
    <property type="entry name" value="QueA_dom1"/>
</dbReference>
<dbReference type="InterPro" id="IPR003699">
    <property type="entry name" value="QueA"/>
</dbReference>
<dbReference type="InterPro" id="IPR036100">
    <property type="entry name" value="QueA_sf"/>
</dbReference>
<evidence type="ECO:0000256" key="5">
    <source>
        <dbReference type="HAMAP-Rule" id="MF_00113"/>
    </source>
</evidence>
<keyword evidence="1 5" id="KW-0963">Cytoplasm</keyword>
<evidence type="ECO:0000313" key="7">
    <source>
        <dbReference type="Proteomes" id="UP000245535"/>
    </source>
</evidence>
<keyword evidence="6" id="KW-0413">Isomerase</keyword>
<accession>A0A315Z7C0</accession>
<evidence type="ECO:0000256" key="3">
    <source>
        <dbReference type="ARBA" id="ARBA00022691"/>
    </source>
</evidence>
<dbReference type="RefSeq" id="WP_109621625.1">
    <property type="nucleotide sequence ID" value="NZ_QGDO01000007.1"/>
</dbReference>
<dbReference type="OrthoDB" id="9805933at2"/>
<comment type="caution">
    <text evidence="6">The sequence shown here is derived from an EMBL/GenBank/DDBJ whole genome shotgun (WGS) entry which is preliminary data.</text>
</comment>
<comment type="function">
    <text evidence="5">Transfers and isomerizes the ribose moiety from AdoMet to the 7-aminomethyl group of 7-deazaguanine (preQ1-tRNA) to give epoxyqueuosine (oQ-tRNA).</text>
</comment>
<dbReference type="GO" id="GO:0051075">
    <property type="term" value="F:S-adenosylmethionine:tRNA ribosyltransferase-isomerase activity"/>
    <property type="evidence" value="ECO:0007669"/>
    <property type="project" value="UniProtKB-EC"/>
</dbReference>
<dbReference type="Gene3D" id="3.40.1780.10">
    <property type="entry name" value="QueA-like"/>
    <property type="match status" value="1"/>
</dbReference>
<comment type="catalytic activity">
    <reaction evidence="5">
        <text>7-aminomethyl-7-carbaguanosine(34) in tRNA + S-adenosyl-L-methionine = epoxyqueuosine(34) in tRNA + adenine + L-methionine + 2 H(+)</text>
        <dbReference type="Rhea" id="RHEA:32155"/>
        <dbReference type="Rhea" id="RHEA-COMP:10342"/>
        <dbReference type="Rhea" id="RHEA-COMP:18582"/>
        <dbReference type="ChEBI" id="CHEBI:15378"/>
        <dbReference type="ChEBI" id="CHEBI:16708"/>
        <dbReference type="ChEBI" id="CHEBI:57844"/>
        <dbReference type="ChEBI" id="CHEBI:59789"/>
        <dbReference type="ChEBI" id="CHEBI:82833"/>
        <dbReference type="ChEBI" id="CHEBI:194443"/>
        <dbReference type="EC" id="2.4.99.17"/>
    </reaction>
</comment>
<dbReference type="Gene3D" id="2.40.10.240">
    <property type="entry name" value="QueA-like"/>
    <property type="match status" value="1"/>
</dbReference>
<keyword evidence="7" id="KW-1185">Reference proteome</keyword>
<comment type="pathway">
    <text evidence="5">tRNA modification; tRNA-queuosine biosynthesis.</text>
</comment>
<evidence type="ECO:0000256" key="2">
    <source>
        <dbReference type="ARBA" id="ARBA00022679"/>
    </source>
</evidence>
<reference evidence="6 7" key="1">
    <citation type="submission" date="2018-03" db="EMBL/GenBank/DDBJ databases">
        <title>Genomic Encyclopedia of Archaeal and Bacterial Type Strains, Phase II (KMG-II): from individual species to whole genera.</title>
        <authorList>
            <person name="Goeker M."/>
        </authorList>
    </citation>
    <scope>NUCLEOTIDE SEQUENCE [LARGE SCALE GENOMIC DNA]</scope>
    <source>
        <strain evidence="6 7">DSM 28229</strain>
    </source>
</reference>
<dbReference type="HAMAP" id="MF_00113">
    <property type="entry name" value="QueA"/>
    <property type="match status" value="1"/>
</dbReference>
<dbReference type="InterPro" id="IPR042119">
    <property type="entry name" value="QueA_dom2"/>
</dbReference>
<dbReference type="PANTHER" id="PTHR30307:SF0">
    <property type="entry name" value="S-ADENOSYLMETHIONINE:TRNA RIBOSYLTRANSFERASE-ISOMERASE"/>
    <property type="match status" value="1"/>
</dbReference>
<dbReference type="SUPFAM" id="SSF111337">
    <property type="entry name" value="QueA-like"/>
    <property type="match status" value="1"/>
</dbReference>
<keyword evidence="4 5" id="KW-0671">Queuosine biosynthesis</keyword>
<dbReference type="UniPathway" id="UPA00392"/>
<sequence length="405" mass="45986">MKLTKIALSDYHYDLPADRIAKYPKEKRDESKLLVYREGEISNTVFKEIPTLIPDNHQFFFNNTKVLPARLYFKKETGAIIEIFLFNPVAPTAVISEAMLVKGEATWSTTVGNFKKWKDGQVLETMLNVNGQDVLLAAHIEDREKKLIRFEWSDKALPFVDIISSAGETPLPPYLKRKATEKDKTTYQTVFSKNDGAVAAPTAGLHFSEEVVQNLKGKSIPINELTLHVSAGTFKPIEVENAIDHDMHYEQVIVTKANLEALISGKKNIAVGTTSLRTLESLYWYGVKVMKEGENAPFDIKKLEPYNYEESELPTREESFKSILDLMIKLDKEELAGVTSIFVFPGYKFRVIDALVTNFHLPETTLVLLIAAFIGEDWRKVYEHAMDNDFQFLSYGDSSILFPKQ</sequence>
<comment type="subunit">
    <text evidence="5">Monomer.</text>
</comment>
<evidence type="ECO:0000256" key="1">
    <source>
        <dbReference type="ARBA" id="ARBA00022490"/>
    </source>
</evidence>
<keyword evidence="3 5" id="KW-0949">S-adenosyl-L-methionine</keyword>
<evidence type="ECO:0000313" key="6">
    <source>
        <dbReference type="EMBL" id="PWJ38501.1"/>
    </source>
</evidence>
<proteinExistence type="inferred from homology"/>
<dbReference type="PANTHER" id="PTHR30307">
    <property type="entry name" value="S-ADENOSYLMETHIONINE:TRNA RIBOSYLTRANSFERASE-ISOMERASE"/>
    <property type="match status" value="1"/>
</dbReference>
<organism evidence="6 7">
    <name type="scientific">Sediminitomix flava</name>
    <dbReference type="NCBI Taxonomy" id="379075"/>
    <lineage>
        <taxon>Bacteria</taxon>
        <taxon>Pseudomonadati</taxon>
        <taxon>Bacteroidota</taxon>
        <taxon>Cytophagia</taxon>
        <taxon>Cytophagales</taxon>
        <taxon>Flammeovirgaceae</taxon>
        <taxon>Sediminitomix</taxon>
    </lineage>
</organism>